<name>A0A8K0UY50_9AGAR</name>
<gene>
    <name evidence="1" type="ORF">BXZ70DRAFT_1074520</name>
</gene>
<sequence length="230" mass="25392">MPPSITSLRSHPLVPLTTALTSLLILYFHLHSPTSPSMSPSSLKDWYTRTIPHPSTSTSTPFTPTLPTLTLLVTHSSQSDPSGFTLALFKPNIAVDARGRVLLLTRPSDFEGLSSLASHTVEGGKVPETGMYLNAWRVKQMRTEQPFERLYVPVPEEGLKKKKVKVTSVQGFDGKQRELREPVEGLTELPDVLWDLTGLVLEARSGFVKGEEDEHVIAKVLALLDEVEVI</sequence>
<evidence type="ECO:0000313" key="1">
    <source>
        <dbReference type="EMBL" id="KAH8106729.1"/>
    </source>
</evidence>
<reference evidence="1" key="1">
    <citation type="journal article" date="2021" name="New Phytol.">
        <title>Evolutionary innovations through gain and loss of genes in the ectomycorrhizal Boletales.</title>
        <authorList>
            <person name="Wu G."/>
            <person name="Miyauchi S."/>
            <person name="Morin E."/>
            <person name="Kuo A."/>
            <person name="Drula E."/>
            <person name="Varga T."/>
            <person name="Kohler A."/>
            <person name="Feng B."/>
            <person name="Cao Y."/>
            <person name="Lipzen A."/>
            <person name="Daum C."/>
            <person name="Hundley H."/>
            <person name="Pangilinan J."/>
            <person name="Johnson J."/>
            <person name="Barry K."/>
            <person name="LaButti K."/>
            <person name="Ng V."/>
            <person name="Ahrendt S."/>
            <person name="Min B."/>
            <person name="Choi I.G."/>
            <person name="Park H."/>
            <person name="Plett J.M."/>
            <person name="Magnuson J."/>
            <person name="Spatafora J.W."/>
            <person name="Nagy L.G."/>
            <person name="Henrissat B."/>
            <person name="Grigoriev I.V."/>
            <person name="Yang Z.L."/>
            <person name="Xu J."/>
            <person name="Martin F.M."/>
        </authorList>
    </citation>
    <scope>NUCLEOTIDE SEQUENCE</scope>
    <source>
        <strain evidence="1">KKN 215</strain>
    </source>
</reference>
<organism evidence="1 2">
    <name type="scientific">Cristinia sonorae</name>
    <dbReference type="NCBI Taxonomy" id="1940300"/>
    <lineage>
        <taxon>Eukaryota</taxon>
        <taxon>Fungi</taxon>
        <taxon>Dikarya</taxon>
        <taxon>Basidiomycota</taxon>
        <taxon>Agaricomycotina</taxon>
        <taxon>Agaricomycetes</taxon>
        <taxon>Agaricomycetidae</taxon>
        <taxon>Agaricales</taxon>
        <taxon>Pleurotineae</taxon>
        <taxon>Stephanosporaceae</taxon>
        <taxon>Cristinia</taxon>
    </lineage>
</organism>
<proteinExistence type="predicted"/>
<comment type="caution">
    <text evidence="1">The sequence shown here is derived from an EMBL/GenBank/DDBJ whole genome shotgun (WGS) entry which is preliminary data.</text>
</comment>
<evidence type="ECO:0000313" key="2">
    <source>
        <dbReference type="Proteomes" id="UP000813824"/>
    </source>
</evidence>
<protein>
    <submittedName>
        <fullName evidence="1">Uncharacterized protein</fullName>
    </submittedName>
</protein>
<dbReference type="OrthoDB" id="3006153at2759"/>
<accession>A0A8K0UY50</accession>
<keyword evidence="2" id="KW-1185">Reference proteome</keyword>
<dbReference type="Proteomes" id="UP000813824">
    <property type="component" value="Unassembled WGS sequence"/>
</dbReference>
<dbReference type="EMBL" id="JAEVFJ010000002">
    <property type="protein sequence ID" value="KAH8106729.1"/>
    <property type="molecule type" value="Genomic_DNA"/>
</dbReference>
<dbReference type="AlphaFoldDB" id="A0A8K0UY50"/>